<dbReference type="PANTHER" id="PTHR31313">
    <property type="entry name" value="TY1 ENHANCER ACTIVATOR"/>
    <property type="match status" value="1"/>
</dbReference>
<dbReference type="AlphaFoldDB" id="A0A8H7T6Z9"/>
<keyword evidence="5" id="KW-0804">Transcription</keyword>
<feature type="region of interest" description="Disordered" evidence="7">
    <location>
        <begin position="1"/>
        <end position="72"/>
    </location>
</feature>
<organism evidence="9 10">
    <name type="scientific">Cadophora malorum</name>
    <dbReference type="NCBI Taxonomy" id="108018"/>
    <lineage>
        <taxon>Eukaryota</taxon>
        <taxon>Fungi</taxon>
        <taxon>Dikarya</taxon>
        <taxon>Ascomycota</taxon>
        <taxon>Pezizomycotina</taxon>
        <taxon>Leotiomycetes</taxon>
        <taxon>Helotiales</taxon>
        <taxon>Ploettnerulaceae</taxon>
        <taxon>Cadophora</taxon>
    </lineage>
</organism>
<evidence type="ECO:0000256" key="6">
    <source>
        <dbReference type="ARBA" id="ARBA00023242"/>
    </source>
</evidence>
<name>A0A8H7T6Z9_9HELO</name>
<comment type="caution">
    <text evidence="9">The sequence shown here is derived from an EMBL/GenBank/DDBJ whole genome shotgun (WGS) entry which is preliminary data.</text>
</comment>
<dbReference type="Pfam" id="PF04082">
    <property type="entry name" value="Fungal_trans"/>
    <property type="match status" value="1"/>
</dbReference>
<evidence type="ECO:0000259" key="8">
    <source>
        <dbReference type="SMART" id="SM00906"/>
    </source>
</evidence>
<dbReference type="GO" id="GO:0003677">
    <property type="term" value="F:DNA binding"/>
    <property type="evidence" value="ECO:0007669"/>
    <property type="project" value="UniProtKB-KW"/>
</dbReference>
<keyword evidence="6" id="KW-0539">Nucleus</keyword>
<dbReference type="PANTHER" id="PTHR31313:SF86">
    <property type="entry name" value="ZN(2)-C6 FUNGAL-TYPE DOMAIN-CONTAINING PROTEIN"/>
    <property type="match status" value="1"/>
</dbReference>
<evidence type="ECO:0000256" key="7">
    <source>
        <dbReference type="SAM" id="MobiDB-lite"/>
    </source>
</evidence>
<keyword evidence="2" id="KW-0862">Zinc</keyword>
<dbReference type="InterPro" id="IPR007219">
    <property type="entry name" value="XnlR_reg_dom"/>
</dbReference>
<dbReference type="CDD" id="cd12148">
    <property type="entry name" value="fungal_TF_MHR"/>
    <property type="match status" value="1"/>
</dbReference>
<evidence type="ECO:0000256" key="5">
    <source>
        <dbReference type="ARBA" id="ARBA00023163"/>
    </source>
</evidence>
<evidence type="ECO:0000313" key="9">
    <source>
        <dbReference type="EMBL" id="KAG4415980.1"/>
    </source>
</evidence>
<evidence type="ECO:0000256" key="1">
    <source>
        <dbReference type="ARBA" id="ARBA00022723"/>
    </source>
</evidence>
<keyword evidence="4" id="KW-0238">DNA-binding</keyword>
<dbReference type="Proteomes" id="UP000664132">
    <property type="component" value="Unassembled WGS sequence"/>
</dbReference>
<reference evidence="9" key="1">
    <citation type="submission" date="2021-02" db="EMBL/GenBank/DDBJ databases">
        <title>Genome sequence Cadophora malorum strain M34.</title>
        <authorList>
            <person name="Stefanovic E."/>
            <person name="Vu D."/>
            <person name="Scully C."/>
            <person name="Dijksterhuis J."/>
            <person name="Roader J."/>
            <person name="Houbraken J."/>
        </authorList>
    </citation>
    <scope>NUCLEOTIDE SEQUENCE</scope>
    <source>
        <strain evidence="9">M34</strain>
    </source>
</reference>
<keyword evidence="3" id="KW-0805">Transcription regulation</keyword>
<keyword evidence="10" id="KW-1185">Reference proteome</keyword>
<evidence type="ECO:0000256" key="3">
    <source>
        <dbReference type="ARBA" id="ARBA00023015"/>
    </source>
</evidence>
<dbReference type="OrthoDB" id="4161332at2759"/>
<proteinExistence type="predicted"/>
<evidence type="ECO:0000256" key="4">
    <source>
        <dbReference type="ARBA" id="ARBA00023125"/>
    </source>
</evidence>
<dbReference type="InterPro" id="IPR051615">
    <property type="entry name" value="Transcr_Regulatory_Elem"/>
</dbReference>
<dbReference type="GO" id="GO:0006351">
    <property type="term" value="P:DNA-templated transcription"/>
    <property type="evidence" value="ECO:0007669"/>
    <property type="project" value="InterPro"/>
</dbReference>
<feature type="domain" description="Xylanolytic transcriptional activator regulatory" evidence="8">
    <location>
        <begin position="352"/>
        <end position="437"/>
    </location>
</feature>
<sequence length="756" mass="84544">MAAVLAHMNTSGLSASGLGLENAPRSPNLQCDDESREDQAEDEEFGLATPESSVSAPLRPPPGSESTTFNERSQMNENYSIDTSFDQAGATTMLNQGAQPDTFASSHIDSWHQRNEGLSPTFRSRFSGQSQHTLQRQAILQEPAPVSMENDGTGLSPCEARVAGVFHEDGCVASVHGLAGIIMPTRRALHKKNISKVSRKGIAAVESSRARLISNATVQRQRENRLFRQPQRTIDLDGCEPDLAKHLITLHFNRHHCSYLITYRPAILASIADGGPWVNKLLLNAIYYSSSLHSDRLGLRASVSDSENSGSRFYDRFCQLLVDAMGKSSVPSAVALLLTSATLVARGKVSAGWALSGTAYRMIIDLGCHLMLGPDYQENGTQTSTQMLQKDIDHEMRKRLYWGAYITDVTQSLYLGRQCSFATTEARVPLQLLDTFEELEEWEPYQDSFDPAGLESAYEPQPAYAISSFNACVSLMRIGERVSELYGICTVGYKTEVVLEKKTTIESQLENWTAMLPDHLFFDPQSPKIPPPHQITPYTTFHTLRILLYRAFMEEGHLRRHSDEEAKSLSEQECISSALMIEKYIRAYRKTFTLRRAPFLLSYAIYSAVAIILPQERHDRGHFTELISFFWTCLGELQHGCNSGLKKPLLVLRDMAREFEISTKERGPVAPQQPDFGILDESLFPQLPHDKASVDTEMYSAAHYLYDMNSQQNVVDPLQTSANMVVSGLTNFMNDQEWDISQNTLYGLFAPTQSFQ</sequence>
<dbReference type="SMART" id="SM00906">
    <property type="entry name" value="Fungal_trans"/>
    <property type="match status" value="1"/>
</dbReference>
<evidence type="ECO:0000313" key="10">
    <source>
        <dbReference type="Proteomes" id="UP000664132"/>
    </source>
</evidence>
<evidence type="ECO:0000256" key="2">
    <source>
        <dbReference type="ARBA" id="ARBA00022833"/>
    </source>
</evidence>
<dbReference type="EMBL" id="JAFJYH010000201">
    <property type="protein sequence ID" value="KAG4415980.1"/>
    <property type="molecule type" value="Genomic_DNA"/>
</dbReference>
<feature type="compositionally biased region" description="Acidic residues" evidence="7">
    <location>
        <begin position="31"/>
        <end position="45"/>
    </location>
</feature>
<accession>A0A8H7T6Z9</accession>
<gene>
    <name evidence="9" type="ORF">IFR04_010865</name>
</gene>
<protein>
    <recommendedName>
        <fullName evidence="8">Xylanolytic transcriptional activator regulatory domain-containing protein</fullName>
    </recommendedName>
</protein>
<dbReference type="GO" id="GO:0008270">
    <property type="term" value="F:zinc ion binding"/>
    <property type="evidence" value="ECO:0007669"/>
    <property type="project" value="InterPro"/>
</dbReference>
<keyword evidence="1" id="KW-0479">Metal-binding</keyword>